<dbReference type="Pfam" id="PF00466">
    <property type="entry name" value="Ribosomal_L10"/>
    <property type="match status" value="1"/>
</dbReference>
<evidence type="ECO:0000313" key="7">
    <source>
        <dbReference type="EMBL" id="GLQ06067.1"/>
    </source>
</evidence>
<reference evidence="7" key="2">
    <citation type="submission" date="2023-01" db="EMBL/GenBank/DDBJ databases">
        <title>Draft genome sequence of Sneathiella chinensis strain NBRC 103408.</title>
        <authorList>
            <person name="Sun Q."/>
            <person name="Mori K."/>
        </authorList>
    </citation>
    <scope>NUCLEOTIDE SEQUENCE</scope>
    <source>
        <strain evidence="7">NBRC 103408</strain>
    </source>
</reference>
<evidence type="ECO:0000256" key="4">
    <source>
        <dbReference type="ARBA" id="ARBA00023274"/>
    </source>
</evidence>
<evidence type="ECO:0000256" key="5">
    <source>
        <dbReference type="ARBA" id="ARBA00035202"/>
    </source>
</evidence>
<dbReference type="Gene3D" id="6.10.250.290">
    <property type="match status" value="1"/>
</dbReference>
<dbReference type="RefSeq" id="WP_169562173.1">
    <property type="nucleotide sequence ID" value="NZ_BSNF01000005.1"/>
</dbReference>
<dbReference type="InterPro" id="IPR043141">
    <property type="entry name" value="Ribosomal_uL10-like_sf"/>
</dbReference>
<gene>
    <name evidence="6 7" type="primary">rplJ</name>
    <name evidence="7" type="ORF">GCM10007924_12880</name>
</gene>
<evidence type="ECO:0000256" key="1">
    <source>
        <dbReference type="ARBA" id="ARBA00002633"/>
    </source>
</evidence>
<evidence type="ECO:0000256" key="2">
    <source>
        <dbReference type="ARBA" id="ARBA00008889"/>
    </source>
</evidence>
<dbReference type="SUPFAM" id="SSF160369">
    <property type="entry name" value="Ribosomal protein L10-like"/>
    <property type="match status" value="1"/>
</dbReference>
<evidence type="ECO:0000313" key="8">
    <source>
        <dbReference type="Proteomes" id="UP001161409"/>
    </source>
</evidence>
<dbReference type="Proteomes" id="UP001161409">
    <property type="component" value="Unassembled WGS sequence"/>
</dbReference>
<comment type="similarity">
    <text evidence="2 6">Belongs to the universal ribosomal protein uL10 family.</text>
</comment>
<keyword evidence="6" id="KW-0699">rRNA-binding</keyword>
<comment type="subunit">
    <text evidence="6">Part of the ribosomal stalk of the 50S ribosomal subunit. The N-terminus interacts with L11 and the large rRNA to form the base of the stalk. The C-terminus forms an elongated spine to which L12 dimers bind in a sequential fashion forming a multimeric L10(L12)X complex.</text>
</comment>
<keyword evidence="4 6" id="KW-0687">Ribonucleoprotein</keyword>
<organism evidence="7 8">
    <name type="scientific">Sneathiella chinensis</name>
    <dbReference type="NCBI Taxonomy" id="349750"/>
    <lineage>
        <taxon>Bacteria</taxon>
        <taxon>Pseudomonadati</taxon>
        <taxon>Pseudomonadota</taxon>
        <taxon>Alphaproteobacteria</taxon>
        <taxon>Sneathiellales</taxon>
        <taxon>Sneathiellaceae</taxon>
        <taxon>Sneathiella</taxon>
    </lineage>
</organism>
<keyword evidence="6" id="KW-0694">RNA-binding</keyword>
<dbReference type="NCBIfam" id="NF000955">
    <property type="entry name" value="PRK00099.1-1"/>
    <property type="match status" value="1"/>
</dbReference>
<dbReference type="InterPro" id="IPR001790">
    <property type="entry name" value="Ribosomal_uL10"/>
</dbReference>
<sequence length="169" mass="17617">MDRSQKEALVAEMNGLFNEANVVVVAQYSGLSVAEMTALRSKMRDAGANFKVTKNRLARLALEGTDYGSLSDKLKGPVGIAYSDDPVAAPKVVMEYAKANDKFVVIGGAMGATELDPEGVKSLASLPSLDELRGKLVGLVQAPATKIAGVLQAPAGQLARVLSAKAEQG</sequence>
<dbReference type="CDD" id="cd05797">
    <property type="entry name" value="Ribosomal_L10"/>
    <property type="match status" value="1"/>
</dbReference>
<accession>A0ABQ5U1R0</accession>
<dbReference type="GO" id="GO:0005840">
    <property type="term" value="C:ribosome"/>
    <property type="evidence" value="ECO:0007669"/>
    <property type="project" value="UniProtKB-KW"/>
</dbReference>
<evidence type="ECO:0000256" key="6">
    <source>
        <dbReference type="HAMAP-Rule" id="MF_00362"/>
    </source>
</evidence>
<comment type="function">
    <text evidence="1 6">Forms part of the ribosomal stalk, playing a central role in the interaction of the ribosome with GTP-bound translation factors.</text>
</comment>
<evidence type="ECO:0000256" key="3">
    <source>
        <dbReference type="ARBA" id="ARBA00022980"/>
    </source>
</evidence>
<dbReference type="InterPro" id="IPR047865">
    <property type="entry name" value="Ribosomal_uL10_bac_type"/>
</dbReference>
<name>A0ABQ5U1R0_9PROT</name>
<dbReference type="PANTHER" id="PTHR11560">
    <property type="entry name" value="39S RIBOSOMAL PROTEIN L10, MITOCHONDRIAL"/>
    <property type="match status" value="1"/>
</dbReference>
<keyword evidence="3 6" id="KW-0689">Ribosomal protein</keyword>
<dbReference type="HAMAP" id="MF_00362">
    <property type="entry name" value="Ribosomal_uL10"/>
    <property type="match status" value="1"/>
</dbReference>
<keyword evidence="8" id="KW-1185">Reference proteome</keyword>
<comment type="caution">
    <text evidence="7">The sequence shown here is derived from an EMBL/GenBank/DDBJ whole genome shotgun (WGS) entry which is preliminary data.</text>
</comment>
<protein>
    <recommendedName>
        <fullName evidence="5 6">Large ribosomal subunit protein uL10</fullName>
    </recommendedName>
</protein>
<dbReference type="InterPro" id="IPR022973">
    <property type="entry name" value="Ribosomal_uL10_bac"/>
</dbReference>
<reference evidence="7" key="1">
    <citation type="journal article" date="2014" name="Int. J. Syst. Evol. Microbiol.">
        <title>Complete genome of a new Firmicutes species belonging to the dominant human colonic microbiota ('Ruminococcus bicirculans') reveals two chromosomes and a selective capacity to utilize plant glucans.</title>
        <authorList>
            <consortium name="NISC Comparative Sequencing Program"/>
            <person name="Wegmann U."/>
            <person name="Louis P."/>
            <person name="Goesmann A."/>
            <person name="Henrissat B."/>
            <person name="Duncan S.H."/>
            <person name="Flint H.J."/>
        </authorList>
    </citation>
    <scope>NUCLEOTIDE SEQUENCE</scope>
    <source>
        <strain evidence="7">NBRC 103408</strain>
    </source>
</reference>
<proteinExistence type="inferred from homology"/>
<dbReference type="Gene3D" id="3.30.70.1730">
    <property type="match status" value="1"/>
</dbReference>
<dbReference type="EMBL" id="BSNF01000005">
    <property type="protein sequence ID" value="GLQ06067.1"/>
    <property type="molecule type" value="Genomic_DNA"/>
</dbReference>